<sequence>MTTFTEDDIGKRVESATGERVGTVANVDRETAYVDPTADAVDSIKAVLDWDGGADTVPLADDAVGDITDEAVRLEAELPAESIESNAGAIDDESAPDADADESADSAYSPGTSVESSVTEPATDQSDPTLGTEHRTTSTPETGAEPAPDEPAAETGSDSRTRPDPDEEHHAPEQAEPADEVDPMGEMEDSDAVDPETEDPIDETGGSGERVDADELESVEEDAERDLEVDPTELTDGEPEAEIRSREDVGDRTDADE</sequence>
<dbReference type="AlphaFoldDB" id="F8D3P9"/>
<dbReference type="EMBL" id="CP002839">
    <property type="protein sequence ID" value="AEH37419.1"/>
    <property type="molecule type" value="Genomic_DNA"/>
</dbReference>
<dbReference type="OrthoDB" id="229248at2157"/>
<protein>
    <submittedName>
        <fullName evidence="2">Uncharacterized protein</fullName>
    </submittedName>
</protein>
<organism evidence="2 3">
    <name type="scientific">Halopiger xanaduensis (strain DSM 18323 / JCM 14033 / SH-6)</name>
    <dbReference type="NCBI Taxonomy" id="797210"/>
    <lineage>
        <taxon>Archaea</taxon>
        <taxon>Methanobacteriati</taxon>
        <taxon>Methanobacteriota</taxon>
        <taxon>Stenosarchaea group</taxon>
        <taxon>Halobacteria</taxon>
        <taxon>Halobacteriales</taxon>
        <taxon>Natrialbaceae</taxon>
        <taxon>Halopiger</taxon>
    </lineage>
</organism>
<feature type="region of interest" description="Disordered" evidence="1">
    <location>
        <begin position="78"/>
        <end position="257"/>
    </location>
</feature>
<feature type="compositionally biased region" description="Acidic residues" evidence="1">
    <location>
        <begin position="176"/>
        <end position="202"/>
    </location>
</feature>
<dbReference type="STRING" id="797210.Halxa_2803"/>
<keyword evidence="3" id="KW-1185">Reference proteome</keyword>
<dbReference type="Proteomes" id="UP000006794">
    <property type="component" value="Chromosome"/>
</dbReference>
<feature type="compositionally biased region" description="Acidic residues" evidence="1">
    <location>
        <begin position="90"/>
        <end position="104"/>
    </location>
</feature>
<gene>
    <name evidence="2" type="ordered locus">Halxa_2803</name>
</gene>
<evidence type="ECO:0000313" key="2">
    <source>
        <dbReference type="EMBL" id="AEH37419.1"/>
    </source>
</evidence>
<accession>F8D3P9</accession>
<feature type="compositionally biased region" description="Acidic residues" evidence="1">
    <location>
        <begin position="212"/>
        <end position="240"/>
    </location>
</feature>
<reference evidence="2 3" key="1">
    <citation type="journal article" date="2012" name="Stand. Genomic Sci.">
        <title>Complete genome sequence of Halopiger xanaduensis type strain (SH-6(T)).</title>
        <authorList>
            <person name="Anderson I."/>
            <person name="Tindall B.J."/>
            <person name="Rohde M."/>
            <person name="Lucas S."/>
            <person name="Han J."/>
            <person name="Lapidus A."/>
            <person name="Cheng J.F."/>
            <person name="Goodwin L."/>
            <person name="Pitluck S."/>
            <person name="Peters L."/>
            <person name="Pati A."/>
            <person name="Mikhailova N."/>
            <person name="Pagani I."/>
            <person name="Teshima H."/>
            <person name="Han C."/>
            <person name="Tapia R."/>
            <person name="Land M."/>
            <person name="Woyke T."/>
            <person name="Klenk H.P."/>
            <person name="Kyrpides N."/>
            <person name="Ivanova N."/>
        </authorList>
    </citation>
    <scope>NUCLEOTIDE SEQUENCE [LARGE SCALE GENOMIC DNA]</scope>
    <source>
        <strain evidence="3">DSM 18323 / JCM 14033 / SH-6</strain>
    </source>
</reference>
<dbReference type="RefSeq" id="WP_013880309.1">
    <property type="nucleotide sequence ID" value="NC_015666.1"/>
</dbReference>
<evidence type="ECO:0000256" key="1">
    <source>
        <dbReference type="SAM" id="MobiDB-lite"/>
    </source>
</evidence>
<dbReference type="GeneID" id="10797756"/>
<name>F8D3P9_HALXS</name>
<dbReference type="KEGG" id="hxa:Halxa_2803"/>
<dbReference type="eggNOG" id="arCOG08931">
    <property type="taxonomic scope" value="Archaea"/>
</dbReference>
<evidence type="ECO:0000313" key="3">
    <source>
        <dbReference type="Proteomes" id="UP000006794"/>
    </source>
</evidence>
<feature type="compositionally biased region" description="Basic and acidic residues" evidence="1">
    <location>
        <begin position="241"/>
        <end position="257"/>
    </location>
</feature>
<dbReference type="HOGENOM" id="CLU_1080130_0_0_2"/>
<feature type="compositionally biased region" description="Polar residues" evidence="1">
    <location>
        <begin position="109"/>
        <end position="129"/>
    </location>
</feature>
<feature type="compositionally biased region" description="Basic and acidic residues" evidence="1">
    <location>
        <begin position="157"/>
        <end position="173"/>
    </location>
</feature>
<proteinExistence type="predicted"/>